<keyword evidence="1" id="KW-0732">Signal</keyword>
<dbReference type="VEuPathDB" id="CryptoDB:Cvel_16105"/>
<protein>
    <submittedName>
        <fullName evidence="2">Uncharacterized protein</fullName>
    </submittedName>
</protein>
<feature type="signal peptide" evidence="1">
    <location>
        <begin position="1"/>
        <end position="17"/>
    </location>
</feature>
<feature type="chain" id="PRO_5005188550" evidence="1">
    <location>
        <begin position="18"/>
        <end position="162"/>
    </location>
</feature>
<dbReference type="AlphaFoldDB" id="A0A0G4FB58"/>
<name>A0A0G4FB58_9ALVE</name>
<reference evidence="2" key="1">
    <citation type="submission" date="2014-11" db="EMBL/GenBank/DDBJ databases">
        <authorList>
            <person name="Otto D Thomas"/>
            <person name="Naeem Raeece"/>
        </authorList>
    </citation>
    <scope>NUCLEOTIDE SEQUENCE</scope>
</reference>
<evidence type="ECO:0000313" key="2">
    <source>
        <dbReference type="EMBL" id="CEM10135.1"/>
    </source>
</evidence>
<evidence type="ECO:0000256" key="1">
    <source>
        <dbReference type="SAM" id="SignalP"/>
    </source>
</evidence>
<gene>
    <name evidence="2" type="ORF">Cvel_16105</name>
</gene>
<dbReference type="EMBL" id="CDMZ01000249">
    <property type="protein sequence ID" value="CEM10135.1"/>
    <property type="molecule type" value="Genomic_DNA"/>
</dbReference>
<organism evidence="2">
    <name type="scientific">Chromera velia CCMP2878</name>
    <dbReference type="NCBI Taxonomy" id="1169474"/>
    <lineage>
        <taxon>Eukaryota</taxon>
        <taxon>Sar</taxon>
        <taxon>Alveolata</taxon>
        <taxon>Colpodellida</taxon>
        <taxon>Chromeraceae</taxon>
        <taxon>Chromera</taxon>
    </lineage>
</organism>
<sequence length="162" mass="16899">MKFFLGFFLASLAVASGGPWGTDCGPLDRLINNCPQNKVADPLPTAPPPSVLQAASGLLASNKGTSTKTNKSTASPAECMSITCGDVPCPSPGQWITKEGQCCPLCWFPKIAYQRIVVGATHTDGPAKGAPLPECNNVICPSVDSLCVNPTLEEKRCCESCA</sequence>
<accession>A0A0G4FB58</accession>
<proteinExistence type="predicted"/>